<reference evidence="1" key="1">
    <citation type="submission" date="2021-03" db="EMBL/GenBank/DDBJ databases">
        <title>Revisited historic fungal species revealed as producer of novel bioactive compounds through whole genome sequencing and comparative genomics.</title>
        <authorList>
            <person name="Vignolle G.A."/>
            <person name="Hochenegger N."/>
            <person name="Mach R.L."/>
            <person name="Mach-Aigner A.R."/>
            <person name="Javad Rahimi M."/>
            <person name="Salim K.A."/>
            <person name="Chan C.M."/>
            <person name="Lim L.B.L."/>
            <person name="Cai F."/>
            <person name="Druzhinina I.S."/>
            <person name="U'Ren J.M."/>
            <person name="Derntl C."/>
        </authorList>
    </citation>
    <scope>NUCLEOTIDE SEQUENCE</scope>
    <source>
        <strain evidence="1">TUCIM 5799</strain>
    </source>
</reference>
<keyword evidence="2" id="KW-1185">Reference proteome</keyword>
<evidence type="ECO:0000313" key="2">
    <source>
        <dbReference type="Proteomes" id="UP000829685"/>
    </source>
</evidence>
<evidence type="ECO:0000313" key="1">
    <source>
        <dbReference type="EMBL" id="KAI1877557.1"/>
    </source>
</evidence>
<comment type="caution">
    <text evidence="1">The sequence shown here is derived from an EMBL/GenBank/DDBJ whole genome shotgun (WGS) entry which is preliminary data.</text>
</comment>
<dbReference type="EMBL" id="JAFIMR010000006">
    <property type="protein sequence ID" value="KAI1877557.1"/>
    <property type="molecule type" value="Genomic_DNA"/>
</dbReference>
<protein>
    <submittedName>
        <fullName evidence="1">Uncharacterized protein</fullName>
    </submittedName>
</protein>
<dbReference type="AlphaFoldDB" id="A0A9P9WS26"/>
<dbReference type="Proteomes" id="UP000829685">
    <property type="component" value="Unassembled WGS sequence"/>
</dbReference>
<accession>A0A9P9WS26</accession>
<proteinExistence type="predicted"/>
<sequence>MKSNKKPDSYKVTPEYVEFLEDSHITLVRTIHRLYDMVRKGRRIPRDDENAAGCGGATIHELVASLQSCGAYSPSSSPYSTMNDTDTDAEAVDEGSEAALIPSMGPKWNSFQSPSTIYEQAKFDRCPQVSQEPSPPWDLMSGWIPFTDCCNVESEKQLPLGMSTSSSEDVIVPEADLAPRTLLIADAEQFEMFPIGQTPQYQSNKQVESGCSSWDLDLSSIGVGPEINWFNR</sequence>
<name>A0A9P9WS26_9PEZI</name>
<gene>
    <name evidence="1" type="ORF">JX265_003565</name>
</gene>
<organism evidence="1 2">
    <name type="scientific">Neoarthrinium moseri</name>
    <dbReference type="NCBI Taxonomy" id="1658444"/>
    <lineage>
        <taxon>Eukaryota</taxon>
        <taxon>Fungi</taxon>
        <taxon>Dikarya</taxon>
        <taxon>Ascomycota</taxon>
        <taxon>Pezizomycotina</taxon>
        <taxon>Sordariomycetes</taxon>
        <taxon>Xylariomycetidae</taxon>
        <taxon>Amphisphaeriales</taxon>
        <taxon>Apiosporaceae</taxon>
        <taxon>Neoarthrinium</taxon>
    </lineage>
</organism>